<evidence type="ECO:0000256" key="2">
    <source>
        <dbReference type="ARBA" id="ARBA00022741"/>
    </source>
</evidence>
<dbReference type="PRINTS" id="PR00474">
    <property type="entry name" value="GLU5KINASE"/>
</dbReference>
<dbReference type="GO" id="GO:0016301">
    <property type="term" value="F:kinase activity"/>
    <property type="evidence" value="ECO:0007669"/>
    <property type="project" value="UniProtKB-KW"/>
</dbReference>
<proteinExistence type="predicted"/>
<dbReference type="Gene3D" id="3.40.1160.10">
    <property type="entry name" value="Acetylglutamate kinase-like"/>
    <property type="match status" value="1"/>
</dbReference>
<keyword evidence="7" id="KW-1185">Reference proteome</keyword>
<dbReference type="Proteomes" id="UP000237271">
    <property type="component" value="Unassembled WGS sequence"/>
</dbReference>
<evidence type="ECO:0000256" key="4">
    <source>
        <dbReference type="ARBA" id="ARBA00022840"/>
    </source>
</evidence>
<protein>
    <submittedName>
        <fullName evidence="6">Delta-1-pyrroline-5-carboxylate synthetase</fullName>
    </submittedName>
</protein>
<dbReference type="AlphaFoldDB" id="A0A2P4YK19"/>
<dbReference type="PANTHER" id="PTHR11063:SF8">
    <property type="entry name" value="DELTA-1-PYRROLINE-5-CARBOXYLATE SYNTHASE"/>
    <property type="match status" value="1"/>
</dbReference>
<dbReference type="Pfam" id="PF00696">
    <property type="entry name" value="AA_kinase"/>
    <property type="match status" value="1"/>
</dbReference>
<dbReference type="EMBL" id="NCKW01002137">
    <property type="protein sequence ID" value="POM78136.1"/>
    <property type="molecule type" value="Genomic_DNA"/>
</dbReference>
<name>A0A2P4YK19_9STRA</name>
<dbReference type="GO" id="GO:0004350">
    <property type="term" value="F:glutamate-5-semialdehyde dehydrogenase activity"/>
    <property type="evidence" value="ECO:0007669"/>
    <property type="project" value="TreeGrafter"/>
</dbReference>
<keyword evidence="1" id="KW-0808">Transferase</keyword>
<dbReference type="OrthoDB" id="1934954at2759"/>
<feature type="domain" description="Aspartate/glutamate/uridylate kinase" evidence="5">
    <location>
        <begin position="78"/>
        <end position="137"/>
    </location>
</feature>
<keyword evidence="4" id="KW-0067">ATP-binding</keyword>
<evidence type="ECO:0000256" key="3">
    <source>
        <dbReference type="ARBA" id="ARBA00022777"/>
    </source>
</evidence>
<evidence type="ECO:0000313" key="6">
    <source>
        <dbReference type="EMBL" id="POM78136.1"/>
    </source>
</evidence>
<evidence type="ECO:0000259" key="5">
    <source>
        <dbReference type="Pfam" id="PF00696"/>
    </source>
</evidence>
<reference evidence="6 7" key="1">
    <citation type="journal article" date="2017" name="Genome Biol. Evol.">
        <title>Phytophthora megakarya and P. palmivora, closely related causal agents of cacao black pod rot, underwent increases in genome sizes and gene numbers by different mechanisms.</title>
        <authorList>
            <person name="Ali S.S."/>
            <person name="Shao J."/>
            <person name="Lary D.J."/>
            <person name="Kronmiller B."/>
            <person name="Shen D."/>
            <person name="Strem M.D."/>
            <person name="Amoako-Attah I."/>
            <person name="Akrofi A.Y."/>
            <person name="Begoude B.A."/>
            <person name="Ten Hoopen G.M."/>
            <person name="Coulibaly K."/>
            <person name="Kebe B.I."/>
            <person name="Melnick R.L."/>
            <person name="Guiltinan M.J."/>
            <person name="Tyler B.M."/>
            <person name="Meinhardt L.W."/>
            <person name="Bailey B.A."/>
        </authorList>
    </citation>
    <scope>NUCLEOTIDE SEQUENCE [LARGE SCALE GENOMIC DNA]</scope>
    <source>
        <strain evidence="7">sbr112.9</strain>
    </source>
</reference>
<keyword evidence="2" id="KW-0547">Nucleotide-binding</keyword>
<comment type="caution">
    <text evidence="6">The sequence shown here is derived from an EMBL/GenBank/DDBJ whole genome shotgun (WGS) entry which is preliminary data.</text>
</comment>
<dbReference type="InterPro" id="IPR036393">
    <property type="entry name" value="AceGlu_kinase-like_sf"/>
</dbReference>
<dbReference type="PANTHER" id="PTHR11063">
    <property type="entry name" value="GLUTAMATE SEMIALDEHYDE DEHYDROGENASE"/>
    <property type="match status" value="1"/>
</dbReference>
<sequence length="165" mass="18147">MRLVSTEIVHSPEGLLATGQIGNIVEQIPILHMRDHNTIFVSSGSITIINGVASSNICCQGPCSHICEVKWMITWPKLDVGLIPVINENNVITRRSGPLLPGTEMAWNNDALVSLFAQDMQAGHMVIITDVDSIYMASSLSGKERSYFISRFQRGNNALALLKQR</sequence>
<evidence type="ECO:0000256" key="1">
    <source>
        <dbReference type="ARBA" id="ARBA00022679"/>
    </source>
</evidence>
<organism evidence="6 7">
    <name type="scientific">Phytophthora palmivora</name>
    <dbReference type="NCBI Taxonomy" id="4796"/>
    <lineage>
        <taxon>Eukaryota</taxon>
        <taxon>Sar</taxon>
        <taxon>Stramenopiles</taxon>
        <taxon>Oomycota</taxon>
        <taxon>Peronosporomycetes</taxon>
        <taxon>Peronosporales</taxon>
        <taxon>Peronosporaceae</taxon>
        <taxon>Phytophthora</taxon>
    </lineage>
</organism>
<dbReference type="InterPro" id="IPR001048">
    <property type="entry name" value="Asp/Glu/Uridylate_kinase"/>
</dbReference>
<accession>A0A2P4YK19</accession>
<evidence type="ECO:0000313" key="7">
    <source>
        <dbReference type="Proteomes" id="UP000237271"/>
    </source>
</evidence>
<dbReference type="GO" id="GO:0005524">
    <property type="term" value="F:ATP binding"/>
    <property type="evidence" value="ECO:0007669"/>
    <property type="project" value="UniProtKB-KW"/>
</dbReference>
<keyword evidence="3" id="KW-0418">Kinase</keyword>
<gene>
    <name evidence="6" type="ORF">PHPALM_4371</name>
</gene>
<dbReference type="InterPro" id="IPR001057">
    <property type="entry name" value="Glu/AcGlu_kinase"/>
</dbReference>
<dbReference type="SUPFAM" id="SSF53633">
    <property type="entry name" value="Carbamate kinase-like"/>
    <property type="match status" value="1"/>
</dbReference>